<reference evidence="2" key="1">
    <citation type="submission" date="2025-08" db="UniProtKB">
        <authorList>
            <consortium name="RefSeq"/>
        </authorList>
    </citation>
    <scope>IDENTIFICATION</scope>
</reference>
<evidence type="ECO:0000313" key="1">
    <source>
        <dbReference type="Proteomes" id="UP001732720"/>
    </source>
</evidence>
<sequence>MFSKRDHTHSSAELRRAAVITSSLPRGALSINDRIIPQPPVLQLSTEKLSRDGAFLLDSGSALMLCVGKNCAEFSPPSGRSSKLCINSTDYDWCYALHIVGKESTTELQPHSGVVLFLTEFDTPESARTIAFLSWHREQRPFFSVLYVIRTSSRSQVWRCTSEVPALRRWRQEDHMFNDNMAYAVRPCLKKANKNNIIKKKIHLTPSIDFYKKLALDCSGQQVAVDLFLLSGQYSDLASPDFLSLPNVNPDARYTVQMSAEKSLPDMQLGSFQSALLYTSSKGERRILSVLCVCQ</sequence>
<dbReference type="Proteomes" id="UP001732720">
    <property type="component" value="Chromosome 16"/>
</dbReference>
<gene>
    <name evidence="2" type="primary">LOC109702162</name>
</gene>
<organism evidence="1 2">
    <name type="scientific">Castor canadensis</name>
    <name type="common">American beaver</name>
    <dbReference type="NCBI Taxonomy" id="51338"/>
    <lineage>
        <taxon>Eukaryota</taxon>
        <taxon>Metazoa</taxon>
        <taxon>Chordata</taxon>
        <taxon>Craniata</taxon>
        <taxon>Vertebrata</taxon>
        <taxon>Euteleostomi</taxon>
        <taxon>Mammalia</taxon>
        <taxon>Eutheria</taxon>
        <taxon>Euarchontoglires</taxon>
        <taxon>Glires</taxon>
        <taxon>Rodentia</taxon>
        <taxon>Castorimorpha</taxon>
        <taxon>Castoridae</taxon>
        <taxon>Castor</taxon>
    </lineage>
</organism>
<evidence type="ECO:0000313" key="2">
    <source>
        <dbReference type="RefSeq" id="XP_073913339.1"/>
    </source>
</evidence>
<protein>
    <submittedName>
        <fullName evidence="2">Uncharacterized protein isoform X1</fullName>
    </submittedName>
</protein>
<name>A0AC58L868_CASCN</name>
<dbReference type="RefSeq" id="XP_073913339.1">
    <property type="nucleotide sequence ID" value="XM_074057238.1"/>
</dbReference>
<proteinExistence type="predicted"/>
<accession>A0AC58L868</accession>
<keyword evidence="1" id="KW-1185">Reference proteome</keyword>